<dbReference type="EMBL" id="CM039428">
    <property type="protein sequence ID" value="KAI4351769.1"/>
    <property type="molecule type" value="Genomic_DNA"/>
</dbReference>
<dbReference type="Proteomes" id="UP000828941">
    <property type="component" value="Chromosome 3"/>
</dbReference>
<accession>A0ACB9PV65</accession>
<proteinExistence type="predicted"/>
<organism evidence="1 2">
    <name type="scientific">Bauhinia variegata</name>
    <name type="common">Purple orchid tree</name>
    <name type="synonym">Phanera variegata</name>
    <dbReference type="NCBI Taxonomy" id="167791"/>
    <lineage>
        <taxon>Eukaryota</taxon>
        <taxon>Viridiplantae</taxon>
        <taxon>Streptophyta</taxon>
        <taxon>Embryophyta</taxon>
        <taxon>Tracheophyta</taxon>
        <taxon>Spermatophyta</taxon>
        <taxon>Magnoliopsida</taxon>
        <taxon>eudicotyledons</taxon>
        <taxon>Gunneridae</taxon>
        <taxon>Pentapetalae</taxon>
        <taxon>rosids</taxon>
        <taxon>fabids</taxon>
        <taxon>Fabales</taxon>
        <taxon>Fabaceae</taxon>
        <taxon>Cercidoideae</taxon>
        <taxon>Cercideae</taxon>
        <taxon>Bauhiniinae</taxon>
        <taxon>Bauhinia</taxon>
    </lineage>
</organism>
<name>A0ACB9PV65_BAUVA</name>
<keyword evidence="2" id="KW-1185">Reference proteome</keyword>
<reference evidence="1 2" key="1">
    <citation type="journal article" date="2022" name="DNA Res.">
        <title>Chromosomal-level genome assembly of the orchid tree Bauhinia variegata (Leguminosae; Cercidoideae) supports the allotetraploid origin hypothesis of Bauhinia.</title>
        <authorList>
            <person name="Zhong Y."/>
            <person name="Chen Y."/>
            <person name="Zheng D."/>
            <person name="Pang J."/>
            <person name="Liu Y."/>
            <person name="Luo S."/>
            <person name="Meng S."/>
            <person name="Qian L."/>
            <person name="Wei D."/>
            <person name="Dai S."/>
            <person name="Zhou R."/>
        </authorList>
    </citation>
    <scope>NUCLEOTIDE SEQUENCE [LARGE SCALE GENOMIC DNA]</scope>
    <source>
        <strain evidence="1">BV-YZ2020</strain>
    </source>
</reference>
<sequence length="83" mass="9214">MRVPKSLILLLLSTVLLSILQGSCSTSRLVNLNNHVDTEGRSSMFMRSYSAIFSSLNSGKHKMKQIHAVSHRLVPSGPNRLHN</sequence>
<comment type="caution">
    <text evidence="1">The sequence shown here is derived from an EMBL/GenBank/DDBJ whole genome shotgun (WGS) entry which is preliminary data.</text>
</comment>
<evidence type="ECO:0000313" key="2">
    <source>
        <dbReference type="Proteomes" id="UP000828941"/>
    </source>
</evidence>
<gene>
    <name evidence="1" type="ORF">L6164_006091</name>
</gene>
<evidence type="ECO:0000313" key="1">
    <source>
        <dbReference type="EMBL" id="KAI4351769.1"/>
    </source>
</evidence>
<protein>
    <submittedName>
        <fullName evidence="1">Uncharacterized protein</fullName>
    </submittedName>
</protein>